<feature type="region of interest" description="Disordered" evidence="1">
    <location>
        <begin position="70"/>
        <end position="188"/>
    </location>
</feature>
<evidence type="ECO:0000256" key="1">
    <source>
        <dbReference type="SAM" id="MobiDB-lite"/>
    </source>
</evidence>
<organism evidence="2 3">
    <name type="scientific">Symbiodinium pilosum</name>
    <name type="common">Dinoflagellate</name>
    <dbReference type="NCBI Taxonomy" id="2952"/>
    <lineage>
        <taxon>Eukaryota</taxon>
        <taxon>Sar</taxon>
        <taxon>Alveolata</taxon>
        <taxon>Dinophyceae</taxon>
        <taxon>Suessiales</taxon>
        <taxon>Symbiodiniaceae</taxon>
        <taxon>Symbiodinium</taxon>
    </lineage>
</organism>
<comment type="caution">
    <text evidence="2">The sequence shown here is derived from an EMBL/GenBank/DDBJ whole genome shotgun (WGS) entry which is preliminary data.</text>
</comment>
<sequence length="188" mass="21175">MATGYDRGAHSQVVQNSLQARLDSKEIPKWVCECGAANLSTWSHCTKCGKAPREDREMRMQARAVQGLGRGGGYFERTTTAEKRDSEDLRKVKGGLDIYGRTRTGDNSPKLSPARHRSPPEGGPRNGLDAIGTVPSKTDRQKAALERLRAPKKKRDELSPPRTRVYREKSSRSRSLERRRESRTWRGN</sequence>
<dbReference type="AlphaFoldDB" id="A0A812RWP5"/>
<proteinExistence type="predicted"/>
<name>A0A812RWP5_SYMPI</name>
<protein>
    <submittedName>
        <fullName evidence="2">SEC63 protein</fullName>
    </submittedName>
</protein>
<dbReference type="Proteomes" id="UP000649617">
    <property type="component" value="Unassembled WGS sequence"/>
</dbReference>
<evidence type="ECO:0000313" key="3">
    <source>
        <dbReference type="Proteomes" id="UP000649617"/>
    </source>
</evidence>
<feature type="compositionally biased region" description="Basic and acidic residues" evidence="1">
    <location>
        <begin position="79"/>
        <end position="91"/>
    </location>
</feature>
<gene>
    <name evidence="2" type="primary">SEC63</name>
    <name evidence="2" type="ORF">SPIL2461_LOCUS11324</name>
</gene>
<dbReference type="EMBL" id="CAJNIZ010022190">
    <property type="protein sequence ID" value="CAE7458630.1"/>
    <property type="molecule type" value="Genomic_DNA"/>
</dbReference>
<keyword evidence="3" id="KW-1185">Reference proteome</keyword>
<accession>A0A812RWP5</accession>
<feature type="compositionally biased region" description="Basic and acidic residues" evidence="1">
    <location>
        <begin position="137"/>
        <end position="188"/>
    </location>
</feature>
<evidence type="ECO:0000313" key="2">
    <source>
        <dbReference type="EMBL" id="CAE7458630.1"/>
    </source>
</evidence>
<reference evidence="2" key="1">
    <citation type="submission" date="2021-02" db="EMBL/GenBank/DDBJ databases">
        <authorList>
            <person name="Dougan E. K."/>
            <person name="Rhodes N."/>
            <person name="Thang M."/>
            <person name="Chan C."/>
        </authorList>
    </citation>
    <scope>NUCLEOTIDE SEQUENCE</scope>
</reference>
<dbReference type="OrthoDB" id="444114at2759"/>